<sequence>MQGSVIRRMYAGFALIIIMFAVTVAIMMGGMSQIHSNFEGVSKTALPLVSLSNKTSVQLLSADKSFKDFLTTQNVDRMNVMRGEFAQAKDDFSAVLSQLAAASVSHPDLQERIDALKQLESRYFNEANEAMNNYQAMFDAQAKVQKSTREFQRLHFELNVGMKSFVDDQSSISVKVMAKSYFIKLKDAEVITSDALASSDVDFVEKAVAKNKKAVTHLNYAYRGLATQLPELKETFDEPVQKFTQDIGQKGGVLDQHNEYLKARAALYDNIANLATEVDNAMKILDSFNQTATQDLDNSLAEAGNVYQQGVYKAIGIGLVVVLLAAGIGYHIAHSVRSPLKRILTTLESLTQGDMTQRIEITHNNEFSRLSGHINSLADNLHDILLKLNQASDDLTSTANQNQSTSQGAQSQLNSQREQTANVATAMTEMAHSVQEVAHSAQNSLEMVQQVETASESGRHIMSNNITTINQLETRLNDSVEAVGQLRKMSSQIGSILDVIRNIAEQTNLLALNAAIEAARAGEQGRGFAVVADEVRVLAQRTTESTSEIETMISNLQTSSTSASKVIESCMQDMEQSVEQASHANSAMEEIQALIIEISQMSTHISQAAAEQSETTTAIARSIEDINHIADESYQAMSEIAQTSANLTQLASQQSHLVHRFKL</sequence>
<gene>
    <name evidence="10" type="primary">mcp4_4</name>
    <name evidence="9" type="ORF">AL536_15405</name>
    <name evidence="10" type="ORF">NCTC11327_01830</name>
</gene>
<dbReference type="GO" id="GO:0004888">
    <property type="term" value="F:transmembrane signaling receptor activity"/>
    <property type="evidence" value="ECO:0007669"/>
    <property type="project" value="InterPro"/>
</dbReference>
<evidence type="ECO:0000256" key="4">
    <source>
        <dbReference type="PROSITE-ProRule" id="PRU00284"/>
    </source>
</evidence>
<dbReference type="GO" id="GO:0007165">
    <property type="term" value="P:signal transduction"/>
    <property type="evidence" value="ECO:0007669"/>
    <property type="project" value="UniProtKB-KW"/>
</dbReference>
<name>A0AAX2LP29_VIBFL</name>
<evidence type="ECO:0000259" key="8">
    <source>
        <dbReference type="PROSITE" id="PS50885"/>
    </source>
</evidence>
<dbReference type="PRINTS" id="PR00260">
    <property type="entry name" value="CHEMTRNSDUCR"/>
</dbReference>
<evidence type="ECO:0000313" key="10">
    <source>
        <dbReference type="EMBL" id="SUP25849.1"/>
    </source>
</evidence>
<dbReference type="PANTHER" id="PTHR32089">
    <property type="entry name" value="METHYL-ACCEPTING CHEMOTAXIS PROTEIN MCPB"/>
    <property type="match status" value="1"/>
</dbReference>
<dbReference type="Pfam" id="PF00672">
    <property type="entry name" value="HAMP"/>
    <property type="match status" value="1"/>
</dbReference>
<keyword evidence="11" id="KW-1185">Reference proteome</keyword>
<evidence type="ECO:0000256" key="2">
    <source>
        <dbReference type="ARBA" id="ARBA00023224"/>
    </source>
</evidence>
<feature type="domain" description="HAMP" evidence="8">
    <location>
        <begin position="334"/>
        <end position="386"/>
    </location>
</feature>
<evidence type="ECO:0000256" key="5">
    <source>
        <dbReference type="SAM" id="MobiDB-lite"/>
    </source>
</evidence>
<dbReference type="PROSITE" id="PS50885">
    <property type="entry name" value="HAMP"/>
    <property type="match status" value="1"/>
</dbReference>
<dbReference type="Proteomes" id="UP000254626">
    <property type="component" value="Unassembled WGS sequence"/>
</dbReference>
<dbReference type="GeneID" id="29386505"/>
<evidence type="ECO:0000256" key="1">
    <source>
        <dbReference type="ARBA" id="ARBA00004370"/>
    </source>
</evidence>
<dbReference type="Pfam" id="PF00015">
    <property type="entry name" value="MCPsignal"/>
    <property type="match status" value="1"/>
</dbReference>
<reference evidence="10 12" key="3">
    <citation type="submission" date="2018-06" db="EMBL/GenBank/DDBJ databases">
        <authorList>
            <consortium name="Pathogen Informatics"/>
            <person name="Doyle S."/>
        </authorList>
    </citation>
    <scope>NUCLEOTIDE SEQUENCE [LARGE SCALE GENOMIC DNA]</scope>
    <source>
        <strain evidence="10 12">NCTC11327</strain>
    </source>
</reference>
<dbReference type="SUPFAM" id="SSF58104">
    <property type="entry name" value="Methyl-accepting chemotaxis protein (MCP) signaling domain"/>
    <property type="match status" value="1"/>
</dbReference>
<dbReference type="EMBL" id="UHIP01000001">
    <property type="protein sequence ID" value="SUP25849.1"/>
    <property type="molecule type" value="Genomic_DNA"/>
</dbReference>
<dbReference type="GO" id="GO:0006935">
    <property type="term" value="P:chemotaxis"/>
    <property type="evidence" value="ECO:0007669"/>
    <property type="project" value="InterPro"/>
</dbReference>
<organism evidence="10 12">
    <name type="scientific">Vibrio fluvialis</name>
    <dbReference type="NCBI Taxonomy" id="676"/>
    <lineage>
        <taxon>Bacteria</taxon>
        <taxon>Pseudomonadati</taxon>
        <taxon>Pseudomonadota</taxon>
        <taxon>Gammaproteobacteria</taxon>
        <taxon>Vibrionales</taxon>
        <taxon>Vibrionaceae</taxon>
        <taxon>Vibrio</taxon>
    </lineage>
</organism>
<dbReference type="InterPro" id="IPR004090">
    <property type="entry name" value="Chemotax_Me-accpt_rcpt"/>
</dbReference>
<reference evidence="9" key="2">
    <citation type="submission" date="2018-01" db="EMBL/GenBank/DDBJ databases">
        <title>FDA dAtabase for Regulatory Grade micrObial Sequences (FDA-ARGOS): Supporting development and validation of Infectious Disease Dx tests.</title>
        <authorList>
            <person name="Hoffmann M."/>
            <person name="Allard M."/>
            <person name="Evans P."/>
            <person name="Brown E."/>
            <person name="Tallon L."/>
            <person name="Sadzewicz L."/>
            <person name="Sengamalay N."/>
            <person name="Ott S."/>
            <person name="Godinez A."/>
            <person name="Nagaraj S."/>
            <person name="Vyas G."/>
            <person name="Aluvathingal J."/>
            <person name="Nadendla S."/>
            <person name="Geyer C."/>
            <person name="Sichtig H."/>
        </authorList>
    </citation>
    <scope>NUCLEOTIDE SEQUENCE</scope>
    <source>
        <strain evidence="9">ATCC 33809</strain>
    </source>
</reference>
<dbReference type="Proteomes" id="UP000057088">
    <property type="component" value="Chromosome 2"/>
</dbReference>
<dbReference type="Gene3D" id="1.10.287.950">
    <property type="entry name" value="Methyl-accepting chemotaxis protein"/>
    <property type="match status" value="1"/>
</dbReference>
<comment type="subcellular location">
    <subcellularLocation>
        <location evidence="1">Membrane</location>
    </subcellularLocation>
</comment>
<dbReference type="FunFam" id="1.10.287.950:FF:000001">
    <property type="entry name" value="Methyl-accepting chemotaxis sensory transducer"/>
    <property type="match status" value="1"/>
</dbReference>
<feature type="transmembrane region" description="Helical" evidence="6">
    <location>
        <begin position="12"/>
        <end position="31"/>
    </location>
</feature>
<dbReference type="GO" id="GO:0016020">
    <property type="term" value="C:membrane"/>
    <property type="evidence" value="ECO:0007669"/>
    <property type="project" value="UniProtKB-SubCell"/>
</dbReference>
<proteinExistence type="inferred from homology"/>
<evidence type="ECO:0000313" key="12">
    <source>
        <dbReference type="Proteomes" id="UP000254626"/>
    </source>
</evidence>
<evidence type="ECO:0000256" key="3">
    <source>
        <dbReference type="ARBA" id="ARBA00029447"/>
    </source>
</evidence>
<dbReference type="AlphaFoldDB" id="A0AAX2LP29"/>
<keyword evidence="6" id="KW-0812">Transmembrane</keyword>
<feature type="domain" description="Methyl-accepting transducer" evidence="7">
    <location>
        <begin position="391"/>
        <end position="627"/>
    </location>
</feature>
<evidence type="ECO:0000313" key="11">
    <source>
        <dbReference type="Proteomes" id="UP000057088"/>
    </source>
</evidence>
<reference evidence="11" key="1">
    <citation type="submission" date="2015-12" db="EMBL/GenBank/DDBJ databases">
        <title>FDA dAtabase for Regulatory Grade micrObial Sequences (FDA-ARGOS): Supporting development and validation of Infectious Disease Dx tests.</title>
        <authorList>
            <person name="Hoffmann M."/>
            <person name="Allard M."/>
            <person name="Evans P."/>
            <person name="Brown E."/>
            <person name="Tallon L.J."/>
            <person name="Sadzewicz L."/>
            <person name="Sengamalay N."/>
            <person name="Ott S."/>
            <person name="Godinez A."/>
            <person name="Nagaraj S."/>
            <person name="Vyas G."/>
            <person name="Aluvathingal J."/>
            <person name="Nadendla S."/>
            <person name="Geyer C."/>
            <person name="Sichtig H."/>
        </authorList>
    </citation>
    <scope>NUCLEOTIDE SEQUENCE [LARGE SCALE GENOMIC DNA]</scope>
    <source>
        <strain evidence="11">ATCC 33809</strain>
    </source>
</reference>
<feature type="region of interest" description="Disordered" evidence="5">
    <location>
        <begin position="396"/>
        <end position="418"/>
    </location>
</feature>
<dbReference type="PANTHER" id="PTHR32089:SF70">
    <property type="entry name" value="ENERGY TAXIS MODULATING METHYL ACCEPTING SENSORY TRANSDUCER"/>
    <property type="match status" value="1"/>
</dbReference>
<dbReference type="EMBL" id="CP014035">
    <property type="protein sequence ID" value="AMF94832.1"/>
    <property type="molecule type" value="Genomic_DNA"/>
</dbReference>
<dbReference type="CDD" id="cd11386">
    <property type="entry name" value="MCP_signal"/>
    <property type="match status" value="1"/>
</dbReference>
<dbReference type="CDD" id="cd06225">
    <property type="entry name" value="HAMP"/>
    <property type="match status" value="1"/>
</dbReference>
<keyword evidence="6" id="KW-0472">Membrane</keyword>
<dbReference type="SMART" id="SM00304">
    <property type="entry name" value="HAMP"/>
    <property type="match status" value="1"/>
</dbReference>
<keyword evidence="6" id="KW-1133">Transmembrane helix</keyword>
<evidence type="ECO:0000256" key="6">
    <source>
        <dbReference type="SAM" id="Phobius"/>
    </source>
</evidence>
<evidence type="ECO:0000313" key="9">
    <source>
        <dbReference type="EMBL" id="AMF94832.1"/>
    </source>
</evidence>
<keyword evidence="2 4" id="KW-0807">Transducer</keyword>
<dbReference type="InterPro" id="IPR004089">
    <property type="entry name" value="MCPsignal_dom"/>
</dbReference>
<accession>A0AAX2LP29</accession>
<dbReference type="PROSITE" id="PS50111">
    <property type="entry name" value="CHEMOTAXIS_TRANSDUC_2"/>
    <property type="match status" value="1"/>
</dbReference>
<dbReference type="RefSeq" id="WP_024373537.1">
    <property type="nucleotide sequence ID" value="NZ_CABLBX010000003.1"/>
</dbReference>
<dbReference type="InterPro" id="IPR003660">
    <property type="entry name" value="HAMP_dom"/>
</dbReference>
<evidence type="ECO:0000259" key="7">
    <source>
        <dbReference type="PROSITE" id="PS50111"/>
    </source>
</evidence>
<dbReference type="SMART" id="SM00283">
    <property type="entry name" value="MA"/>
    <property type="match status" value="1"/>
</dbReference>
<protein>
    <submittedName>
        <fullName evidence="10">Methyl-accepting chemotaxis protein</fullName>
    </submittedName>
</protein>
<dbReference type="KEGG" id="vfl:AL536_15405"/>
<comment type="similarity">
    <text evidence="3">Belongs to the methyl-accepting chemotaxis (MCP) protein family.</text>
</comment>